<evidence type="ECO:0000256" key="16">
    <source>
        <dbReference type="SAM" id="MobiDB-lite"/>
    </source>
</evidence>
<keyword evidence="13" id="KW-0968">Cytoplasmic vesicle</keyword>
<evidence type="ECO:0000256" key="7">
    <source>
        <dbReference type="ARBA" id="ARBA00023015"/>
    </source>
</evidence>
<evidence type="ECO:0000256" key="1">
    <source>
        <dbReference type="ARBA" id="ARBA00004419"/>
    </source>
</evidence>
<evidence type="ECO:0000256" key="3">
    <source>
        <dbReference type="ARBA" id="ARBA00006955"/>
    </source>
</evidence>
<dbReference type="AlphaFoldDB" id="A0A8X7XH17"/>
<evidence type="ECO:0000256" key="15">
    <source>
        <dbReference type="RuleBase" id="RU000383"/>
    </source>
</evidence>
<dbReference type="Pfam" id="PF00134">
    <property type="entry name" value="Cyclin_N"/>
    <property type="match status" value="1"/>
</dbReference>
<dbReference type="InterPro" id="IPR013763">
    <property type="entry name" value="Cyclin-like_dom"/>
</dbReference>
<evidence type="ECO:0000256" key="13">
    <source>
        <dbReference type="ARBA" id="ARBA00023329"/>
    </source>
</evidence>
<name>A0A8X7XH17_POLSE</name>
<evidence type="ECO:0000313" key="19">
    <source>
        <dbReference type="Proteomes" id="UP000886611"/>
    </source>
</evidence>
<dbReference type="GO" id="GO:0005776">
    <property type="term" value="C:autophagosome"/>
    <property type="evidence" value="ECO:0007669"/>
    <property type="project" value="UniProtKB-SubCell"/>
</dbReference>
<dbReference type="FunFam" id="1.10.472.10:FF:000001">
    <property type="entry name" value="G2/mitotic-specific cyclin"/>
    <property type="match status" value="1"/>
</dbReference>
<evidence type="ECO:0000256" key="14">
    <source>
        <dbReference type="ARBA" id="ARBA00034306"/>
    </source>
</evidence>
<keyword evidence="4" id="KW-0963">Cytoplasm</keyword>
<evidence type="ECO:0000256" key="9">
    <source>
        <dbReference type="ARBA" id="ARBA00023159"/>
    </source>
</evidence>
<evidence type="ECO:0000256" key="8">
    <source>
        <dbReference type="ARBA" id="ARBA00023127"/>
    </source>
</evidence>
<dbReference type="GO" id="GO:0016604">
    <property type="term" value="C:nuclear body"/>
    <property type="evidence" value="ECO:0007669"/>
    <property type="project" value="UniProtKB-SubCell"/>
</dbReference>
<dbReference type="GO" id="GO:0045893">
    <property type="term" value="P:positive regulation of DNA-templated transcription"/>
    <property type="evidence" value="ECO:0007669"/>
    <property type="project" value="TreeGrafter"/>
</dbReference>
<dbReference type="Gene3D" id="1.10.472.10">
    <property type="entry name" value="Cyclin-like"/>
    <property type="match status" value="1"/>
</dbReference>
<keyword evidence="9" id="KW-0010">Activator</keyword>
<dbReference type="PANTHER" id="PTHR31671:SF0">
    <property type="entry name" value="TUMOR PROTEIN P53-INDUCIBLE NUCLEAR PROTEIN 1"/>
    <property type="match status" value="1"/>
</dbReference>
<dbReference type="GO" id="GO:0031410">
    <property type="term" value="C:cytoplasmic vesicle"/>
    <property type="evidence" value="ECO:0007669"/>
    <property type="project" value="UniProtKB-KW"/>
</dbReference>
<comment type="caution">
    <text evidence="18">The sequence shown here is derived from an EMBL/GenBank/DDBJ whole genome shotgun (WGS) entry which is preliminary data.</text>
</comment>
<dbReference type="InterPro" id="IPR029431">
    <property type="entry name" value="TP53INP"/>
</dbReference>
<evidence type="ECO:0000256" key="11">
    <source>
        <dbReference type="ARBA" id="ARBA00023242"/>
    </source>
</evidence>
<evidence type="ECO:0000259" key="17">
    <source>
        <dbReference type="SMART" id="SM00385"/>
    </source>
</evidence>
<dbReference type="PANTHER" id="PTHR31671">
    <property type="entry name" value="DIABETES AND OBESITY REGULATED, ISOFORM G"/>
    <property type="match status" value="1"/>
</dbReference>
<evidence type="ECO:0000256" key="10">
    <source>
        <dbReference type="ARBA" id="ARBA00023163"/>
    </source>
</evidence>
<keyword evidence="6" id="KW-0072">Autophagy</keyword>
<dbReference type="GO" id="GO:0005829">
    <property type="term" value="C:cytosol"/>
    <property type="evidence" value="ECO:0007669"/>
    <property type="project" value="UniProtKB-SubCell"/>
</dbReference>
<sequence>MFQKFTSCLFGEPAYTDGANTEPDLSEKEEEDDWILVDLDGHTNTFTEDACEKDLSSFEHDTPLTSSSSSQEVPGDTGDLVFLQLDCCALEESWFITPPPCFTAGGHAPVLVEMSPLENLLIEHPSMSVYAVHSLRHGLKEATRRSTEKSILRLGGLPRMGEHIGCYAAAIATHTSLQEAKHTRLALRAKENVQRQRLTRSSLRRQNLAKECPSRANKQVAGVLAGKDPALLPGHKAKIRDGQKREKDMEQDDPLWRPLTGAAKRSELQSSSSVPQCGHERDKLWQQVCEVYSLHRETFYLAQDYFDRFMVTQENINKNMLQLIGITTLFIASKIEEIYPPKLHEFAYVTDGACTVEEIIDMELIVLKLLDLCILDINCLEHQYGVLAAAAFYHYTSFELVQKVSGGWEWYPAGTPGRTGGGLTPSPDHVGATALVALGTTGTEPGSSTLHGPVVTARGCPNAFGALALSISATPGSAGGEEDQGHPECFRVRSRYFRQHSS</sequence>
<feature type="region of interest" description="Disordered" evidence="16">
    <location>
        <begin position="232"/>
        <end position="256"/>
    </location>
</feature>
<gene>
    <name evidence="18" type="primary">Ccne1_1</name>
    <name evidence="18" type="ORF">GTO96_0009936</name>
</gene>
<reference evidence="18 19" key="1">
    <citation type="journal article" date="2021" name="Cell">
        <title>Tracing the genetic footprints of vertebrate landing in non-teleost ray-finned fishes.</title>
        <authorList>
            <person name="Bi X."/>
            <person name="Wang K."/>
            <person name="Yang L."/>
            <person name="Pan H."/>
            <person name="Jiang H."/>
            <person name="Wei Q."/>
            <person name="Fang M."/>
            <person name="Yu H."/>
            <person name="Zhu C."/>
            <person name="Cai Y."/>
            <person name="He Y."/>
            <person name="Gan X."/>
            <person name="Zeng H."/>
            <person name="Yu D."/>
            <person name="Zhu Y."/>
            <person name="Jiang H."/>
            <person name="Qiu Q."/>
            <person name="Yang H."/>
            <person name="Zhang Y.E."/>
            <person name="Wang W."/>
            <person name="Zhu M."/>
            <person name="He S."/>
            <person name="Zhang G."/>
        </authorList>
    </citation>
    <scope>NUCLEOTIDE SEQUENCE [LARGE SCALE GENOMIC DNA]</scope>
    <source>
        <strain evidence="18">Bchr_013</strain>
    </source>
</reference>
<evidence type="ECO:0000256" key="4">
    <source>
        <dbReference type="ARBA" id="ARBA00022490"/>
    </source>
</evidence>
<keyword evidence="7" id="KW-0805">Transcription regulation</keyword>
<keyword evidence="8 15" id="KW-0195">Cyclin</keyword>
<evidence type="ECO:0000256" key="5">
    <source>
        <dbReference type="ARBA" id="ARBA00022618"/>
    </source>
</evidence>
<feature type="non-terminal residue" evidence="18">
    <location>
        <position position="502"/>
    </location>
</feature>
<keyword evidence="11" id="KW-0539">Nucleus</keyword>
<dbReference type="InterPro" id="IPR006671">
    <property type="entry name" value="Cyclin_N"/>
</dbReference>
<organism evidence="18 19">
    <name type="scientific">Polypterus senegalus</name>
    <name type="common">Senegal bichir</name>
    <dbReference type="NCBI Taxonomy" id="55291"/>
    <lineage>
        <taxon>Eukaryota</taxon>
        <taxon>Metazoa</taxon>
        <taxon>Chordata</taxon>
        <taxon>Craniata</taxon>
        <taxon>Vertebrata</taxon>
        <taxon>Euteleostomi</taxon>
        <taxon>Actinopterygii</taxon>
        <taxon>Polypteriformes</taxon>
        <taxon>Polypteridae</taxon>
        <taxon>Polypterus</taxon>
    </lineage>
</organism>
<dbReference type="GO" id="GO:0051301">
    <property type="term" value="P:cell division"/>
    <property type="evidence" value="ECO:0007669"/>
    <property type="project" value="UniProtKB-KW"/>
</dbReference>
<keyword evidence="5" id="KW-0132">Cell division</keyword>
<dbReference type="SMART" id="SM00385">
    <property type="entry name" value="CYCLIN"/>
    <property type="match status" value="1"/>
</dbReference>
<evidence type="ECO:0000313" key="18">
    <source>
        <dbReference type="EMBL" id="KAG2467245.1"/>
    </source>
</evidence>
<protein>
    <submittedName>
        <fullName evidence="18">CCNE1 protein</fullName>
    </submittedName>
</protein>
<dbReference type="InterPro" id="IPR036915">
    <property type="entry name" value="Cyclin-like_sf"/>
</dbReference>
<feature type="domain" description="Cyclin-like" evidence="17">
    <location>
        <begin position="283"/>
        <end position="368"/>
    </location>
</feature>
<evidence type="ECO:0000256" key="12">
    <source>
        <dbReference type="ARBA" id="ARBA00023306"/>
    </source>
</evidence>
<evidence type="ECO:0000256" key="2">
    <source>
        <dbReference type="ARBA" id="ARBA00004514"/>
    </source>
</evidence>
<dbReference type="Proteomes" id="UP000886611">
    <property type="component" value="Unassembled WGS sequence"/>
</dbReference>
<comment type="similarity">
    <text evidence="3">Belongs to the cyclin family. Cyclin AB subfamily.</text>
</comment>
<keyword evidence="12" id="KW-0131">Cell cycle</keyword>
<evidence type="ECO:0000256" key="6">
    <source>
        <dbReference type="ARBA" id="ARBA00023006"/>
    </source>
</evidence>
<comment type="subcellular location">
    <subcellularLocation>
        <location evidence="2">Cytoplasm</location>
        <location evidence="2">Cytosol</location>
    </subcellularLocation>
    <subcellularLocation>
        <location evidence="1">Cytoplasmic vesicle</location>
        <location evidence="1">Autophagosome</location>
    </subcellularLocation>
    <subcellularLocation>
        <location evidence="14">Nucleus</location>
        <location evidence="14">Nuclear body</location>
    </subcellularLocation>
</comment>
<accession>A0A8X7XH17</accession>
<feature type="compositionally biased region" description="Basic and acidic residues" evidence="16">
    <location>
        <begin position="239"/>
        <end position="248"/>
    </location>
</feature>
<dbReference type="GO" id="GO:0000045">
    <property type="term" value="P:autophagosome assembly"/>
    <property type="evidence" value="ECO:0007669"/>
    <property type="project" value="TreeGrafter"/>
</dbReference>
<dbReference type="Pfam" id="PF14839">
    <property type="entry name" value="DOR"/>
    <property type="match status" value="1"/>
</dbReference>
<proteinExistence type="inferred from homology"/>
<dbReference type="SUPFAM" id="SSF47954">
    <property type="entry name" value="Cyclin-like"/>
    <property type="match status" value="2"/>
</dbReference>
<feature type="non-terminal residue" evidence="18">
    <location>
        <position position="1"/>
    </location>
</feature>
<keyword evidence="10" id="KW-0804">Transcription</keyword>
<dbReference type="EMBL" id="JAATIS010000859">
    <property type="protein sequence ID" value="KAG2467245.1"/>
    <property type="molecule type" value="Genomic_DNA"/>
</dbReference>
<keyword evidence="19" id="KW-1185">Reference proteome</keyword>